<comment type="caution">
    <text evidence="1">The sequence shown here is derived from an EMBL/GenBank/DDBJ whole genome shotgun (WGS) entry which is preliminary data.</text>
</comment>
<sequence length="68" mass="7588">MERGIATGWPQVLSVLRGGPLHGYAVISALRERIADDSYMDQGIQILNRAQNAHRLFAVQLAKEKRSL</sequence>
<accession>A0ABS9E162</accession>
<proteinExistence type="predicted"/>
<dbReference type="Proteomes" id="UP001521209">
    <property type="component" value="Unassembled WGS sequence"/>
</dbReference>
<organism evidence="1 2">
    <name type="scientific">Acidiphilium iwatense</name>
    <dbReference type="NCBI Taxonomy" id="768198"/>
    <lineage>
        <taxon>Bacteria</taxon>
        <taxon>Pseudomonadati</taxon>
        <taxon>Pseudomonadota</taxon>
        <taxon>Alphaproteobacteria</taxon>
        <taxon>Acetobacterales</taxon>
        <taxon>Acidocellaceae</taxon>
        <taxon>Acidiphilium</taxon>
    </lineage>
</organism>
<evidence type="ECO:0000313" key="2">
    <source>
        <dbReference type="Proteomes" id="UP001521209"/>
    </source>
</evidence>
<reference evidence="1 2" key="1">
    <citation type="submission" date="2022-01" db="EMBL/GenBank/DDBJ databases">
        <authorList>
            <person name="Won M."/>
            <person name="Kim S.-J."/>
            <person name="Kwon S.-W."/>
        </authorList>
    </citation>
    <scope>NUCLEOTIDE SEQUENCE [LARGE SCALE GENOMIC DNA]</scope>
    <source>
        <strain evidence="1 2">KCTC 23505</strain>
    </source>
</reference>
<gene>
    <name evidence="1" type="ORF">L2A60_13360</name>
</gene>
<name>A0ABS9E162_9PROT</name>
<keyword evidence="2" id="KW-1185">Reference proteome</keyword>
<dbReference type="RefSeq" id="WP_235704922.1">
    <property type="nucleotide sequence ID" value="NZ_JAKGBZ010000027.1"/>
</dbReference>
<evidence type="ECO:0000313" key="1">
    <source>
        <dbReference type="EMBL" id="MCF3947666.1"/>
    </source>
</evidence>
<dbReference type="EMBL" id="JAKGBZ010000027">
    <property type="protein sequence ID" value="MCF3947666.1"/>
    <property type="molecule type" value="Genomic_DNA"/>
</dbReference>
<protein>
    <submittedName>
        <fullName evidence="1">Uncharacterized protein</fullName>
    </submittedName>
</protein>